<accession>A0A2M3ZS30</accession>
<feature type="chain" id="PRO_5014831031" evidence="1">
    <location>
        <begin position="22"/>
        <end position="127"/>
    </location>
</feature>
<keyword evidence="1" id="KW-0732">Signal</keyword>
<dbReference type="AlphaFoldDB" id="A0A2M3ZS30"/>
<proteinExistence type="predicted"/>
<feature type="signal peptide" evidence="1">
    <location>
        <begin position="1"/>
        <end position="21"/>
    </location>
</feature>
<evidence type="ECO:0000256" key="1">
    <source>
        <dbReference type="SAM" id="SignalP"/>
    </source>
</evidence>
<reference evidence="2" key="1">
    <citation type="submission" date="2018-01" db="EMBL/GenBank/DDBJ databases">
        <title>An insight into the sialome of Amazonian anophelines.</title>
        <authorList>
            <person name="Ribeiro J.M."/>
            <person name="Scarpassa V."/>
            <person name="Calvo E."/>
        </authorList>
    </citation>
    <scope>NUCLEOTIDE SEQUENCE</scope>
    <source>
        <tissue evidence="2">Salivary glands</tissue>
    </source>
</reference>
<protein>
    <submittedName>
        <fullName evidence="2">Putative secreted peptide</fullName>
    </submittedName>
</protein>
<dbReference type="EMBL" id="GGFM01010427">
    <property type="protein sequence ID" value="MBW31178.1"/>
    <property type="molecule type" value="Transcribed_RNA"/>
</dbReference>
<name>A0A2M3ZS30_9DIPT</name>
<evidence type="ECO:0000313" key="2">
    <source>
        <dbReference type="EMBL" id="MBW31178.1"/>
    </source>
</evidence>
<sequence>MLLLLLTTFFTSSRLPPLVTASWAATSFLACFFDIFVEALTVTAGPSELELDSSRRARDAATAAAAWRFFSRRWAESWDELLDELVDSEADESVPELLLPVSELEEDRCCTWWCIDWCIWCCCCWCR</sequence>
<organism evidence="2">
    <name type="scientific">Anopheles braziliensis</name>
    <dbReference type="NCBI Taxonomy" id="58242"/>
    <lineage>
        <taxon>Eukaryota</taxon>
        <taxon>Metazoa</taxon>
        <taxon>Ecdysozoa</taxon>
        <taxon>Arthropoda</taxon>
        <taxon>Hexapoda</taxon>
        <taxon>Insecta</taxon>
        <taxon>Pterygota</taxon>
        <taxon>Neoptera</taxon>
        <taxon>Endopterygota</taxon>
        <taxon>Diptera</taxon>
        <taxon>Nematocera</taxon>
        <taxon>Culicoidea</taxon>
        <taxon>Culicidae</taxon>
        <taxon>Anophelinae</taxon>
        <taxon>Anopheles</taxon>
    </lineage>
</organism>